<name>A0AAV4IVF7_9GAST</name>
<organism evidence="5 6">
    <name type="scientific">Elysia marginata</name>
    <dbReference type="NCBI Taxonomy" id="1093978"/>
    <lineage>
        <taxon>Eukaryota</taxon>
        <taxon>Metazoa</taxon>
        <taxon>Spiralia</taxon>
        <taxon>Lophotrochozoa</taxon>
        <taxon>Mollusca</taxon>
        <taxon>Gastropoda</taxon>
        <taxon>Heterobranchia</taxon>
        <taxon>Euthyneura</taxon>
        <taxon>Panpulmonata</taxon>
        <taxon>Sacoglossa</taxon>
        <taxon>Placobranchoidea</taxon>
        <taxon>Plakobranchidae</taxon>
        <taxon>Elysia</taxon>
    </lineage>
</organism>
<dbReference type="SMART" id="SM00054">
    <property type="entry name" value="EFh"/>
    <property type="match status" value="1"/>
</dbReference>
<dbReference type="GO" id="GO:0005859">
    <property type="term" value="C:muscle myosin complex"/>
    <property type="evidence" value="ECO:0007669"/>
    <property type="project" value="TreeGrafter"/>
</dbReference>
<protein>
    <submittedName>
        <fullName evidence="5">Myosin essential light chain</fullName>
    </submittedName>
</protein>
<evidence type="ECO:0000256" key="2">
    <source>
        <dbReference type="ARBA" id="ARBA00023123"/>
    </source>
</evidence>
<keyword evidence="3" id="KW-0505">Motor protein</keyword>
<dbReference type="InterPro" id="IPR011992">
    <property type="entry name" value="EF-hand-dom_pair"/>
</dbReference>
<dbReference type="EMBL" id="BMAT01002766">
    <property type="protein sequence ID" value="GFS13373.1"/>
    <property type="molecule type" value="Genomic_DNA"/>
</dbReference>
<dbReference type="GO" id="GO:0005509">
    <property type="term" value="F:calcium ion binding"/>
    <property type="evidence" value="ECO:0007669"/>
    <property type="project" value="InterPro"/>
</dbReference>
<evidence type="ECO:0000313" key="5">
    <source>
        <dbReference type="EMBL" id="GFS13373.1"/>
    </source>
</evidence>
<evidence type="ECO:0000256" key="1">
    <source>
        <dbReference type="ARBA" id="ARBA00022737"/>
    </source>
</evidence>
<dbReference type="PANTHER" id="PTHR23048:SF33">
    <property type="entry name" value="MYOSIN LIGHT CHAIN ALKALI"/>
    <property type="match status" value="1"/>
</dbReference>
<dbReference type="CDD" id="cd00051">
    <property type="entry name" value="EFh"/>
    <property type="match status" value="1"/>
</dbReference>
<reference evidence="5 6" key="1">
    <citation type="journal article" date="2021" name="Elife">
        <title>Chloroplast acquisition without the gene transfer in kleptoplastic sea slugs, Plakobranchus ocellatus.</title>
        <authorList>
            <person name="Maeda T."/>
            <person name="Takahashi S."/>
            <person name="Yoshida T."/>
            <person name="Shimamura S."/>
            <person name="Takaki Y."/>
            <person name="Nagai Y."/>
            <person name="Toyoda A."/>
            <person name="Suzuki Y."/>
            <person name="Arimoto A."/>
            <person name="Ishii H."/>
            <person name="Satoh N."/>
            <person name="Nishiyama T."/>
            <person name="Hasebe M."/>
            <person name="Maruyama T."/>
            <person name="Minagawa J."/>
            <person name="Obokata J."/>
            <person name="Shigenobu S."/>
        </authorList>
    </citation>
    <scope>NUCLEOTIDE SEQUENCE [LARGE SCALE GENOMIC DNA]</scope>
</reference>
<dbReference type="InterPro" id="IPR050230">
    <property type="entry name" value="CALM/Myosin/TropC-like"/>
</dbReference>
<keyword evidence="1" id="KW-0677">Repeat</keyword>
<gene>
    <name evidence="5" type="ORF">ElyMa_001395400</name>
</gene>
<dbReference type="PANTHER" id="PTHR23048">
    <property type="entry name" value="MYOSIN LIGHT CHAIN 1, 3"/>
    <property type="match status" value="1"/>
</dbReference>
<comment type="caution">
    <text evidence="5">The sequence shown here is derived from an EMBL/GenBank/DDBJ whole genome shotgun (WGS) entry which is preliminary data.</text>
</comment>
<accession>A0AAV4IVF7</accession>
<dbReference type="Pfam" id="PF13499">
    <property type="entry name" value="EF-hand_7"/>
    <property type="match status" value="1"/>
</dbReference>
<dbReference type="Gene3D" id="1.10.238.10">
    <property type="entry name" value="EF-hand"/>
    <property type="match status" value="2"/>
</dbReference>
<dbReference type="AlphaFoldDB" id="A0AAV4IVF7"/>
<keyword evidence="2" id="KW-0518">Myosin</keyword>
<evidence type="ECO:0000313" key="6">
    <source>
        <dbReference type="Proteomes" id="UP000762676"/>
    </source>
</evidence>
<dbReference type="SUPFAM" id="SSF47473">
    <property type="entry name" value="EF-hand"/>
    <property type="match status" value="1"/>
</dbReference>
<proteinExistence type="predicted"/>
<feature type="domain" description="EF-hand" evidence="4">
    <location>
        <begin position="147"/>
        <end position="182"/>
    </location>
</feature>
<dbReference type="Proteomes" id="UP000762676">
    <property type="component" value="Unassembled WGS sequence"/>
</dbReference>
<dbReference type="FunFam" id="1.10.238.10:FF:000003">
    <property type="entry name" value="Calmodulin A"/>
    <property type="match status" value="1"/>
</dbReference>
<sequence>MSHRVYVNKSDRDRLIYLYATQAHRRFPPPVWKPCLPVKAQPLYLLVLHTPKPTPTHSLPLTMAEADLTRDELEDVRDVFDLFDFWDGRDGLIDAVKVGDLLRCVQLNPTNGLVKSWGGTDKPGEKQYSYEEFLAIYKQTKNVKEWGTFRDFEEAFKSFDREGQGYISAAEMRHLLTAMGERLEDEEVDEIIKHTDITIDLEGNVKYNDFINKVIAGPSMK</sequence>
<keyword evidence="6" id="KW-1185">Reference proteome</keyword>
<dbReference type="PROSITE" id="PS50222">
    <property type="entry name" value="EF_HAND_2"/>
    <property type="match status" value="1"/>
</dbReference>
<evidence type="ECO:0000259" key="4">
    <source>
        <dbReference type="PROSITE" id="PS50222"/>
    </source>
</evidence>
<evidence type="ECO:0000256" key="3">
    <source>
        <dbReference type="ARBA" id="ARBA00023175"/>
    </source>
</evidence>
<dbReference type="InterPro" id="IPR002048">
    <property type="entry name" value="EF_hand_dom"/>
</dbReference>